<dbReference type="PANTHER" id="PTHR17130:SF14">
    <property type="entry name" value="CYTOCHROME C OXIDASE ASSEMBLY PROTEIN COX16 HOMOLOG, MITOCHONDRIAL"/>
    <property type="match status" value="1"/>
</dbReference>
<keyword evidence="12" id="KW-1185">Reference proteome</keyword>
<sequence>MPKSEWAFLRKGLPFVAIVLGGAYTIHFFQQVRYDFRQVQQQKDNLEKIRSSLEKGGVKEVAELDADNWENVRGPRDNEDNVQYKQAVARQQEIAERKRQDRKKTLLRELEQKQQEQQQQNQG</sequence>
<evidence type="ECO:0000256" key="8">
    <source>
        <dbReference type="ARBA" id="ARBA00023136"/>
    </source>
</evidence>
<evidence type="ECO:0000256" key="4">
    <source>
        <dbReference type="ARBA" id="ARBA00022692"/>
    </source>
</evidence>
<evidence type="ECO:0000256" key="6">
    <source>
        <dbReference type="ARBA" id="ARBA00022989"/>
    </source>
</evidence>
<organism evidence="11 12">
    <name type="scientific">Diploscapter pachys</name>
    <dbReference type="NCBI Taxonomy" id="2018661"/>
    <lineage>
        <taxon>Eukaryota</taxon>
        <taxon>Metazoa</taxon>
        <taxon>Ecdysozoa</taxon>
        <taxon>Nematoda</taxon>
        <taxon>Chromadorea</taxon>
        <taxon>Rhabditida</taxon>
        <taxon>Rhabditina</taxon>
        <taxon>Rhabditomorpha</taxon>
        <taxon>Rhabditoidea</taxon>
        <taxon>Rhabditidae</taxon>
        <taxon>Diploscapter</taxon>
    </lineage>
</organism>
<keyword evidence="4 10" id="KW-0812">Transmembrane</keyword>
<evidence type="ECO:0000256" key="1">
    <source>
        <dbReference type="ARBA" id="ARBA00004434"/>
    </source>
</evidence>
<evidence type="ECO:0000256" key="2">
    <source>
        <dbReference type="ARBA" id="ARBA00008370"/>
    </source>
</evidence>
<gene>
    <name evidence="11" type="ORF">WR25_04717</name>
</gene>
<evidence type="ECO:0000256" key="10">
    <source>
        <dbReference type="SAM" id="Phobius"/>
    </source>
</evidence>
<dbReference type="STRING" id="2018661.A0A2A2L6B1"/>
<reference evidence="11 12" key="1">
    <citation type="journal article" date="2017" name="Curr. Biol.">
        <title>Genome architecture and evolution of a unichromosomal asexual nematode.</title>
        <authorList>
            <person name="Fradin H."/>
            <person name="Zegar C."/>
            <person name="Gutwein M."/>
            <person name="Lucas J."/>
            <person name="Kovtun M."/>
            <person name="Corcoran D."/>
            <person name="Baugh L.R."/>
            <person name="Kiontke K."/>
            <person name="Gunsalus K."/>
            <person name="Fitch D.H."/>
            <person name="Piano F."/>
        </authorList>
    </citation>
    <scope>NUCLEOTIDE SEQUENCE [LARGE SCALE GENOMIC DNA]</scope>
    <source>
        <strain evidence="11">PF1309</strain>
    </source>
</reference>
<dbReference type="Proteomes" id="UP000218231">
    <property type="component" value="Unassembled WGS sequence"/>
</dbReference>
<dbReference type="OrthoDB" id="1733656at2759"/>
<keyword evidence="5" id="KW-0999">Mitochondrion inner membrane</keyword>
<keyword evidence="7" id="KW-0496">Mitochondrion</keyword>
<proteinExistence type="inferred from homology"/>
<evidence type="ECO:0000313" key="12">
    <source>
        <dbReference type="Proteomes" id="UP000218231"/>
    </source>
</evidence>
<protein>
    <recommendedName>
        <fullName evidence="3">Cytochrome c oxidase assembly protein COX16 homolog, mitochondrial</fullName>
    </recommendedName>
</protein>
<dbReference type="GO" id="GO:0033617">
    <property type="term" value="P:mitochondrial respiratory chain complex IV assembly"/>
    <property type="evidence" value="ECO:0007669"/>
    <property type="project" value="TreeGrafter"/>
</dbReference>
<dbReference type="AlphaFoldDB" id="A0A2A2L6B1"/>
<feature type="compositionally biased region" description="Basic and acidic residues" evidence="9">
    <location>
        <begin position="93"/>
        <end position="114"/>
    </location>
</feature>
<name>A0A2A2L6B1_9BILA</name>
<comment type="similarity">
    <text evidence="2">Belongs to the COX16 family.</text>
</comment>
<evidence type="ECO:0000313" key="11">
    <source>
        <dbReference type="EMBL" id="PAV81684.1"/>
    </source>
</evidence>
<evidence type="ECO:0000256" key="7">
    <source>
        <dbReference type="ARBA" id="ARBA00023128"/>
    </source>
</evidence>
<evidence type="ECO:0000256" key="3">
    <source>
        <dbReference type="ARBA" id="ARBA00021814"/>
    </source>
</evidence>
<evidence type="ECO:0000256" key="9">
    <source>
        <dbReference type="SAM" id="MobiDB-lite"/>
    </source>
</evidence>
<keyword evidence="8 10" id="KW-0472">Membrane</keyword>
<dbReference type="Pfam" id="PF14138">
    <property type="entry name" value="COX16"/>
    <property type="match status" value="1"/>
</dbReference>
<comment type="subcellular location">
    <subcellularLocation>
        <location evidence="1">Mitochondrion inner membrane</location>
        <topology evidence="1">Single-pass membrane protein</topology>
    </subcellularLocation>
</comment>
<comment type="caution">
    <text evidence="11">The sequence shown here is derived from an EMBL/GenBank/DDBJ whole genome shotgun (WGS) entry which is preliminary data.</text>
</comment>
<keyword evidence="6 10" id="KW-1133">Transmembrane helix</keyword>
<feature type="transmembrane region" description="Helical" evidence="10">
    <location>
        <begin position="12"/>
        <end position="29"/>
    </location>
</feature>
<dbReference type="EMBL" id="LIAE01007140">
    <property type="protein sequence ID" value="PAV81684.1"/>
    <property type="molecule type" value="Genomic_DNA"/>
</dbReference>
<dbReference type="GO" id="GO:0005743">
    <property type="term" value="C:mitochondrial inner membrane"/>
    <property type="evidence" value="ECO:0007669"/>
    <property type="project" value="UniProtKB-SubCell"/>
</dbReference>
<accession>A0A2A2L6B1</accession>
<evidence type="ECO:0000256" key="5">
    <source>
        <dbReference type="ARBA" id="ARBA00022792"/>
    </source>
</evidence>
<dbReference type="InterPro" id="IPR020164">
    <property type="entry name" value="Cyt_c_Oxase_assmbl_COX16"/>
</dbReference>
<dbReference type="PANTHER" id="PTHR17130">
    <property type="entry name" value="MITOCHONDRIAL OUTER MEMBRANE PROTEIN 25"/>
    <property type="match status" value="1"/>
</dbReference>
<feature type="region of interest" description="Disordered" evidence="9">
    <location>
        <begin position="69"/>
        <end position="123"/>
    </location>
</feature>